<keyword evidence="8" id="KW-1185">Reference proteome</keyword>
<dbReference type="PRINTS" id="PR00455">
    <property type="entry name" value="HTHTETR"/>
</dbReference>
<dbReference type="Proteomes" id="UP000614741">
    <property type="component" value="Unassembled WGS sequence"/>
</dbReference>
<proteinExistence type="predicted"/>
<dbReference type="InterPro" id="IPR009057">
    <property type="entry name" value="Homeodomain-like_sf"/>
</dbReference>
<dbReference type="SUPFAM" id="SSF46689">
    <property type="entry name" value="Homeodomain-like"/>
    <property type="match status" value="1"/>
</dbReference>
<evidence type="ECO:0000256" key="1">
    <source>
        <dbReference type="ARBA" id="ARBA00022491"/>
    </source>
</evidence>
<dbReference type="InterPro" id="IPR036271">
    <property type="entry name" value="Tet_transcr_reg_TetR-rel_C_sf"/>
</dbReference>
<comment type="caution">
    <text evidence="7">The sequence shown here is derived from an EMBL/GenBank/DDBJ whole genome shotgun (WGS) entry which is preliminary data.</text>
</comment>
<dbReference type="RefSeq" id="WP_203674564.1">
    <property type="nucleotide sequence ID" value="NZ_BONP01000014.1"/>
</dbReference>
<dbReference type="PANTHER" id="PTHR30055:SF151">
    <property type="entry name" value="TRANSCRIPTIONAL REGULATORY PROTEIN"/>
    <property type="match status" value="1"/>
</dbReference>
<gene>
    <name evidence="7" type="ORF">Cph01nite_24200</name>
</gene>
<keyword evidence="1" id="KW-0678">Repressor</keyword>
<dbReference type="PRINTS" id="PR00400">
    <property type="entry name" value="TETREPRESSOR"/>
</dbReference>
<evidence type="ECO:0000256" key="4">
    <source>
        <dbReference type="ARBA" id="ARBA00023163"/>
    </source>
</evidence>
<protein>
    <submittedName>
        <fullName evidence="7">Transcriptional regulator, TetR family protein</fullName>
    </submittedName>
</protein>
<evidence type="ECO:0000256" key="3">
    <source>
        <dbReference type="ARBA" id="ARBA00023125"/>
    </source>
</evidence>
<dbReference type="InterPro" id="IPR050109">
    <property type="entry name" value="HTH-type_TetR-like_transc_reg"/>
</dbReference>
<dbReference type="Gene3D" id="1.10.10.60">
    <property type="entry name" value="Homeodomain-like"/>
    <property type="match status" value="1"/>
</dbReference>
<dbReference type="Gene3D" id="1.10.357.10">
    <property type="entry name" value="Tetracycline Repressor, domain 2"/>
    <property type="match status" value="1"/>
</dbReference>
<dbReference type="PROSITE" id="PS50977">
    <property type="entry name" value="HTH_TETR_2"/>
    <property type="match status" value="1"/>
</dbReference>
<sequence>MTTRTPLTRERIVDAAAAVADAHGLAGVSMRSVGKQLGVEAMSLYHHLAGKEQLLDELADWVFARIRLATPGADWREEMRERARSARRTLSAHPWGLALVESRRTPGPAVLTHHDAVLGCLRRGGFDVRLAAHAFSVLDAYVYGFVLTEQRLPFEAGERVEDYAAELALPAEQYPHLVEMVTHVVVGQDYAYGDEFEHGLELVLDALAARVGAAPGA</sequence>
<dbReference type="Pfam" id="PF02909">
    <property type="entry name" value="TetR_C_1"/>
    <property type="match status" value="1"/>
</dbReference>
<keyword evidence="3 5" id="KW-0238">DNA-binding</keyword>
<evidence type="ECO:0000313" key="8">
    <source>
        <dbReference type="Proteomes" id="UP000614741"/>
    </source>
</evidence>
<dbReference type="InterPro" id="IPR001647">
    <property type="entry name" value="HTH_TetR"/>
</dbReference>
<evidence type="ECO:0000313" key="7">
    <source>
        <dbReference type="EMBL" id="GIG40658.1"/>
    </source>
</evidence>
<dbReference type="SUPFAM" id="SSF48498">
    <property type="entry name" value="Tetracyclin repressor-like, C-terminal domain"/>
    <property type="match status" value="1"/>
</dbReference>
<dbReference type="InterPro" id="IPR003012">
    <property type="entry name" value="Tet_transcr_reg_TetR"/>
</dbReference>
<dbReference type="InterPro" id="IPR004111">
    <property type="entry name" value="Repressor_TetR_C"/>
</dbReference>
<keyword evidence="4" id="KW-0804">Transcription</keyword>
<feature type="DNA-binding region" description="H-T-H motif" evidence="5">
    <location>
        <begin position="29"/>
        <end position="48"/>
    </location>
</feature>
<evidence type="ECO:0000256" key="2">
    <source>
        <dbReference type="ARBA" id="ARBA00023015"/>
    </source>
</evidence>
<reference evidence="7 8" key="1">
    <citation type="submission" date="2021-01" db="EMBL/GenBank/DDBJ databases">
        <title>Whole genome shotgun sequence of Cellulomonas phragmiteti NBRC 110785.</title>
        <authorList>
            <person name="Komaki H."/>
            <person name="Tamura T."/>
        </authorList>
    </citation>
    <scope>NUCLEOTIDE SEQUENCE [LARGE SCALE GENOMIC DNA]</scope>
    <source>
        <strain evidence="7 8">NBRC 110785</strain>
    </source>
</reference>
<accession>A0ABQ4DMT2</accession>
<keyword evidence="2" id="KW-0805">Transcription regulation</keyword>
<dbReference type="EMBL" id="BONP01000014">
    <property type="protein sequence ID" value="GIG40658.1"/>
    <property type="molecule type" value="Genomic_DNA"/>
</dbReference>
<organism evidence="7 8">
    <name type="scientific">Cellulomonas phragmiteti</name>
    <dbReference type="NCBI Taxonomy" id="478780"/>
    <lineage>
        <taxon>Bacteria</taxon>
        <taxon>Bacillati</taxon>
        <taxon>Actinomycetota</taxon>
        <taxon>Actinomycetes</taxon>
        <taxon>Micrococcales</taxon>
        <taxon>Cellulomonadaceae</taxon>
        <taxon>Cellulomonas</taxon>
    </lineage>
</organism>
<name>A0ABQ4DMT2_9CELL</name>
<evidence type="ECO:0000256" key="5">
    <source>
        <dbReference type="PROSITE-ProRule" id="PRU00335"/>
    </source>
</evidence>
<dbReference type="PANTHER" id="PTHR30055">
    <property type="entry name" value="HTH-TYPE TRANSCRIPTIONAL REGULATOR RUTR"/>
    <property type="match status" value="1"/>
</dbReference>
<evidence type="ECO:0000259" key="6">
    <source>
        <dbReference type="PROSITE" id="PS50977"/>
    </source>
</evidence>
<feature type="domain" description="HTH tetR-type" evidence="6">
    <location>
        <begin position="6"/>
        <end position="66"/>
    </location>
</feature>
<dbReference type="Pfam" id="PF00440">
    <property type="entry name" value="TetR_N"/>
    <property type="match status" value="1"/>
</dbReference>